<dbReference type="PANTHER" id="PTHR30160">
    <property type="entry name" value="TETRAACYLDISACCHARIDE 4'-KINASE-RELATED"/>
    <property type="match status" value="1"/>
</dbReference>
<comment type="caution">
    <text evidence="3">The sequence shown here is derived from an EMBL/GenBank/DDBJ whole genome shotgun (WGS) entry which is preliminary data.</text>
</comment>
<dbReference type="InterPro" id="IPR002201">
    <property type="entry name" value="Glyco_trans_9"/>
</dbReference>
<dbReference type="InterPro" id="IPR051199">
    <property type="entry name" value="LPS_LOS_Heptosyltrfase"/>
</dbReference>
<dbReference type="Pfam" id="PF01075">
    <property type="entry name" value="Glyco_transf_9"/>
    <property type="match status" value="1"/>
</dbReference>
<accession>A0A4V2W1I8</accession>
<dbReference type="PANTHER" id="PTHR30160:SF1">
    <property type="entry name" value="LIPOPOLYSACCHARIDE 1,2-N-ACETYLGLUCOSAMINETRANSFERASE-RELATED"/>
    <property type="match status" value="1"/>
</dbReference>
<dbReference type="RefSeq" id="WP_124945465.1">
    <property type="nucleotide sequence ID" value="NZ_BHVT01000015.1"/>
</dbReference>
<dbReference type="GO" id="GO:0009244">
    <property type="term" value="P:lipopolysaccharide core region biosynthetic process"/>
    <property type="evidence" value="ECO:0007669"/>
    <property type="project" value="TreeGrafter"/>
</dbReference>
<evidence type="ECO:0000313" key="4">
    <source>
        <dbReference type="Proteomes" id="UP000295367"/>
    </source>
</evidence>
<proteinExistence type="predicted"/>
<dbReference type="CDD" id="cd03789">
    <property type="entry name" value="GT9_LPS_heptosyltransferase"/>
    <property type="match status" value="1"/>
</dbReference>
<dbReference type="GO" id="GO:0005829">
    <property type="term" value="C:cytosol"/>
    <property type="evidence" value="ECO:0007669"/>
    <property type="project" value="TreeGrafter"/>
</dbReference>
<keyword evidence="4" id="KW-1185">Reference proteome</keyword>
<dbReference type="GO" id="GO:0008713">
    <property type="term" value="F:ADP-heptose-lipopolysaccharide heptosyltransferase activity"/>
    <property type="evidence" value="ECO:0007669"/>
    <property type="project" value="TreeGrafter"/>
</dbReference>
<protein>
    <submittedName>
        <fullName evidence="3">ADP-heptose:LPS heptosyltransferase</fullName>
    </submittedName>
</protein>
<dbReference type="EMBL" id="SMCO01000012">
    <property type="protein sequence ID" value="TCV84289.1"/>
    <property type="molecule type" value="Genomic_DNA"/>
</dbReference>
<dbReference type="SUPFAM" id="SSF53756">
    <property type="entry name" value="UDP-Glycosyltransferase/glycogen phosphorylase"/>
    <property type="match status" value="1"/>
</dbReference>
<name>A0A4V2W1I8_9PROT</name>
<dbReference type="Proteomes" id="UP000295367">
    <property type="component" value="Unassembled WGS sequence"/>
</dbReference>
<reference evidence="3 4" key="1">
    <citation type="submission" date="2019-03" db="EMBL/GenBank/DDBJ databases">
        <title>Genomic Encyclopedia of Type Strains, Phase IV (KMG-IV): sequencing the most valuable type-strain genomes for metagenomic binning, comparative biology and taxonomic classification.</title>
        <authorList>
            <person name="Goeker M."/>
        </authorList>
    </citation>
    <scope>NUCLEOTIDE SEQUENCE [LARGE SCALE GENOMIC DNA]</scope>
    <source>
        <strain evidence="3 4">DSM 100309</strain>
    </source>
</reference>
<organism evidence="3 4">
    <name type="scientific">Sulfurirhabdus autotrophica</name>
    <dbReference type="NCBI Taxonomy" id="1706046"/>
    <lineage>
        <taxon>Bacteria</taxon>
        <taxon>Pseudomonadati</taxon>
        <taxon>Pseudomonadota</taxon>
        <taxon>Betaproteobacteria</taxon>
        <taxon>Nitrosomonadales</taxon>
        <taxon>Sulfuricellaceae</taxon>
        <taxon>Sulfurirhabdus</taxon>
    </lineage>
</organism>
<evidence type="ECO:0000256" key="1">
    <source>
        <dbReference type="ARBA" id="ARBA00022676"/>
    </source>
</evidence>
<sequence>MASRFSSRVKIITLALWNSFATLGRRKSPTEPKRILIAHHLLLGDTLMLTPLLAKLREQYPAAEIIMATPKAIAPLYEKQPYGVKAIPFDPRDPATFQILFALRGFDLAIVPGDNRHSWLARALGAKWVIAHAADHPAYKNWAVDTLIPYPDLPATWGDMVAALMPGKPPEAYRPADWPSPAYTPFQLPNRPYCVLHVGASSPLKHWDNTKWLALAEYLSNRGYQVIWSGGKGEEKYIATIDPEQKFPSCAGQLTLPQMWHLIKNAALLVCPDTGIAHLGRLVNAPTITLFGPGSDVICGKGEFWSNSPYHAVTIEDFPCRNQQKLFRREISWVRRCGRSTKECNTPQCMHAITLPDVTNLITEILGSTQ</sequence>
<gene>
    <name evidence="3" type="ORF">EDC63_11253</name>
</gene>
<keyword evidence="2 3" id="KW-0808">Transferase</keyword>
<evidence type="ECO:0000313" key="3">
    <source>
        <dbReference type="EMBL" id="TCV84289.1"/>
    </source>
</evidence>
<evidence type="ECO:0000256" key="2">
    <source>
        <dbReference type="ARBA" id="ARBA00022679"/>
    </source>
</evidence>
<dbReference type="AlphaFoldDB" id="A0A4V2W1I8"/>
<dbReference type="OrthoDB" id="9781892at2"/>
<dbReference type="Gene3D" id="3.40.50.2000">
    <property type="entry name" value="Glycogen Phosphorylase B"/>
    <property type="match status" value="2"/>
</dbReference>
<keyword evidence="1" id="KW-0328">Glycosyltransferase</keyword>